<name>A0A2K3JXF7_TRIPR</name>
<organism evidence="1 2">
    <name type="scientific">Trifolium pratense</name>
    <name type="common">Red clover</name>
    <dbReference type="NCBI Taxonomy" id="57577"/>
    <lineage>
        <taxon>Eukaryota</taxon>
        <taxon>Viridiplantae</taxon>
        <taxon>Streptophyta</taxon>
        <taxon>Embryophyta</taxon>
        <taxon>Tracheophyta</taxon>
        <taxon>Spermatophyta</taxon>
        <taxon>Magnoliopsida</taxon>
        <taxon>eudicotyledons</taxon>
        <taxon>Gunneridae</taxon>
        <taxon>Pentapetalae</taxon>
        <taxon>rosids</taxon>
        <taxon>fabids</taxon>
        <taxon>Fabales</taxon>
        <taxon>Fabaceae</taxon>
        <taxon>Papilionoideae</taxon>
        <taxon>50 kb inversion clade</taxon>
        <taxon>NPAAA clade</taxon>
        <taxon>Hologalegina</taxon>
        <taxon>IRL clade</taxon>
        <taxon>Trifolieae</taxon>
        <taxon>Trifolium</taxon>
    </lineage>
</organism>
<dbReference type="EMBL" id="ASHM01128945">
    <property type="protein sequence ID" value="PNX58714.1"/>
    <property type="molecule type" value="Genomic_DNA"/>
</dbReference>
<feature type="non-terminal residue" evidence="1">
    <location>
        <position position="1"/>
    </location>
</feature>
<gene>
    <name evidence="1" type="ORF">L195_g059327</name>
</gene>
<sequence>RITQAEKLMNIVRYFHVTHVSSTAAVELLDEWKSCYLKLEEKNEAVKEEKS</sequence>
<dbReference type="AlphaFoldDB" id="A0A2K3JXF7"/>
<accession>A0A2K3JXF7</accession>
<dbReference type="Proteomes" id="UP000236291">
    <property type="component" value="Unassembled WGS sequence"/>
</dbReference>
<protein>
    <submittedName>
        <fullName evidence="1">Uncharacterized protein</fullName>
    </submittedName>
</protein>
<evidence type="ECO:0000313" key="2">
    <source>
        <dbReference type="Proteomes" id="UP000236291"/>
    </source>
</evidence>
<proteinExistence type="predicted"/>
<reference evidence="1 2" key="1">
    <citation type="journal article" date="2014" name="Am. J. Bot.">
        <title>Genome assembly and annotation for red clover (Trifolium pratense; Fabaceae).</title>
        <authorList>
            <person name="Istvanek J."/>
            <person name="Jaros M."/>
            <person name="Krenek A."/>
            <person name="Repkova J."/>
        </authorList>
    </citation>
    <scope>NUCLEOTIDE SEQUENCE [LARGE SCALE GENOMIC DNA]</scope>
    <source>
        <strain evidence="2">cv. Tatra</strain>
        <tissue evidence="1">Young leaves</tissue>
    </source>
</reference>
<comment type="caution">
    <text evidence="1">The sequence shown here is derived from an EMBL/GenBank/DDBJ whole genome shotgun (WGS) entry which is preliminary data.</text>
</comment>
<reference evidence="1 2" key="2">
    <citation type="journal article" date="2017" name="Front. Plant Sci.">
        <title>Gene Classification and Mining of Molecular Markers Useful in Red Clover (Trifolium pratense) Breeding.</title>
        <authorList>
            <person name="Istvanek J."/>
            <person name="Dluhosova J."/>
            <person name="Dluhos P."/>
            <person name="Patkova L."/>
            <person name="Nedelnik J."/>
            <person name="Repkova J."/>
        </authorList>
    </citation>
    <scope>NUCLEOTIDE SEQUENCE [LARGE SCALE GENOMIC DNA]</scope>
    <source>
        <strain evidence="2">cv. Tatra</strain>
        <tissue evidence="1">Young leaves</tissue>
    </source>
</reference>
<evidence type="ECO:0000313" key="1">
    <source>
        <dbReference type="EMBL" id="PNX58714.1"/>
    </source>
</evidence>